<feature type="domain" description="HTH cro/C1-type" evidence="4">
    <location>
        <begin position="7"/>
        <end position="61"/>
    </location>
</feature>
<accession>A0ABQ5UXN9</accession>
<dbReference type="SUPFAM" id="SSF47413">
    <property type="entry name" value="lambda repressor-like DNA-binding domains"/>
    <property type="match status" value="1"/>
</dbReference>
<name>A0ABQ5UXN9_9PROT</name>
<evidence type="ECO:0000313" key="5">
    <source>
        <dbReference type="EMBL" id="GLQ19169.1"/>
    </source>
</evidence>
<proteinExistence type="predicted"/>
<dbReference type="CDD" id="cd00093">
    <property type="entry name" value="HTH_XRE"/>
    <property type="match status" value="1"/>
</dbReference>
<dbReference type="Pfam" id="PF01381">
    <property type="entry name" value="HTH_3"/>
    <property type="match status" value="1"/>
</dbReference>
<sequence length="175" mass="19350">MTLATRLKSTRKKYGLSQSELAKQVDVSQPTIANWERGGHIPRPDALSRIARALGTEPAWLLSGEMPAQSNPAHQHLAKPIHHIPVYEWPIDTTDPVTTQPVRYMSVAADVSNMFALDANEACGFPEGAILIFSKTDRTMPGQFLIYGKQCPELVEASSLRDNVFARLVYSVVPH</sequence>
<keyword evidence="6" id="KW-1185">Reference proteome</keyword>
<gene>
    <name evidence="5" type="ORF">GCM10007854_01240</name>
</gene>
<evidence type="ECO:0000256" key="2">
    <source>
        <dbReference type="ARBA" id="ARBA00023125"/>
    </source>
</evidence>
<reference evidence="5" key="2">
    <citation type="submission" date="2023-01" db="EMBL/GenBank/DDBJ databases">
        <title>Draft genome sequence of Algimonas porphyrae strain NBRC 108216.</title>
        <authorList>
            <person name="Sun Q."/>
            <person name="Mori K."/>
        </authorList>
    </citation>
    <scope>NUCLEOTIDE SEQUENCE</scope>
    <source>
        <strain evidence="5">NBRC 108216</strain>
    </source>
</reference>
<comment type="caution">
    <text evidence="5">The sequence shown here is derived from an EMBL/GenBank/DDBJ whole genome shotgun (WGS) entry which is preliminary data.</text>
</comment>
<dbReference type="PROSITE" id="PS50943">
    <property type="entry name" value="HTH_CROC1"/>
    <property type="match status" value="1"/>
</dbReference>
<dbReference type="PANTHER" id="PTHR40661:SF3">
    <property type="entry name" value="FELS-1 PROPHAGE TRANSCRIPTIONAL REGULATOR"/>
    <property type="match status" value="1"/>
</dbReference>
<keyword evidence="3" id="KW-0804">Transcription</keyword>
<organism evidence="5 6">
    <name type="scientific">Algimonas porphyrae</name>
    <dbReference type="NCBI Taxonomy" id="1128113"/>
    <lineage>
        <taxon>Bacteria</taxon>
        <taxon>Pseudomonadati</taxon>
        <taxon>Pseudomonadota</taxon>
        <taxon>Alphaproteobacteria</taxon>
        <taxon>Maricaulales</taxon>
        <taxon>Robiginitomaculaceae</taxon>
        <taxon>Algimonas</taxon>
    </lineage>
</organism>
<dbReference type="EMBL" id="BSNJ01000001">
    <property type="protein sequence ID" value="GLQ19169.1"/>
    <property type="molecule type" value="Genomic_DNA"/>
</dbReference>
<evidence type="ECO:0000313" key="6">
    <source>
        <dbReference type="Proteomes" id="UP001161390"/>
    </source>
</evidence>
<dbReference type="RefSeq" id="WP_284368928.1">
    <property type="nucleotide sequence ID" value="NZ_BSNJ01000001.1"/>
</dbReference>
<dbReference type="Proteomes" id="UP001161390">
    <property type="component" value="Unassembled WGS sequence"/>
</dbReference>
<dbReference type="InterPro" id="IPR010982">
    <property type="entry name" value="Lambda_DNA-bd_dom_sf"/>
</dbReference>
<dbReference type="InterPro" id="IPR001387">
    <property type="entry name" value="Cro/C1-type_HTH"/>
</dbReference>
<evidence type="ECO:0000256" key="1">
    <source>
        <dbReference type="ARBA" id="ARBA00023015"/>
    </source>
</evidence>
<keyword evidence="1" id="KW-0805">Transcription regulation</keyword>
<protein>
    <recommendedName>
        <fullName evidence="4">HTH cro/C1-type domain-containing protein</fullName>
    </recommendedName>
</protein>
<dbReference type="Gene3D" id="1.10.260.40">
    <property type="entry name" value="lambda repressor-like DNA-binding domains"/>
    <property type="match status" value="1"/>
</dbReference>
<dbReference type="PANTHER" id="PTHR40661">
    <property type="match status" value="1"/>
</dbReference>
<evidence type="ECO:0000256" key="3">
    <source>
        <dbReference type="ARBA" id="ARBA00023163"/>
    </source>
</evidence>
<reference evidence="5" key="1">
    <citation type="journal article" date="2014" name="Int. J. Syst. Evol. Microbiol.">
        <title>Complete genome of a new Firmicutes species belonging to the dominant human colonic microbiota ('Ruminococcus bicirculans') reveals two chromosomes and a selective capacity to utilize plant glucans.</title>
        <authorList>
            <consortium name="NISC Comparative Sequencing Program"/>
            <person name="Wegmann U."/>
            <person name="Louis P."/>
            <person name="Goesmann A."/>
            <person name="Henrissat B."/>
            <person name="Duncan S.H."/>
            <person name="Flint H.J."/>
        </authorList>
    </citation>
    <scope>NUCLEOTIDE SEQUENCE</scope>
    <source>
        <strain evidence="5">NBRC 108216</strain>
    </source>
</reference>
<keyword evidence="2" id="KW-0238">DNA-binding</keyword>
<dbReference type="SMART" id="SM00530">
    <property type="entry name" value="HTH_XRE"/>
    <property type="match status" value="1"/>
</dbReference>
<evidence type="ECO:0000259" key="4">
    <source>
        <dbReference type="PROSITE" id="PS50943"/>
    </source>
</evidence>